<feature type="transmembrane region" description="Helical" evidence="5">
    <location>
        <begin position="33"/>
        <end position="52"/>
    </location>
</feature>
<dbReference type="EMBL" id="JAYGJQ010000002">
    <property type="protein sequence ID" value="MEA9357340.1"/>
    <property type="molecule type" value="Genomic_DNA"/>
</dbReference>
<feature type="transmembrane region" description="Helical" evidence="5">
    <location>
        <begin position="216"/>
        <end position="241"/>
    </location>
</feature>
<gene>
    <name evidence="7" type="ORF">SHI21_14030</name>
</gene>
<feature type="transmembrane region" description="Helical" evidence="5">
    <location>
        <begin position="286"/>
        <end position="308"/>
    </location>
</feature>
<feature type="transmembrane region" description="Helical" evidence="5">
    <location>
        <begin position="253"/>
        <end position="274"/>
    </location>
</feature>
<dbReference type="PANTHER" id="PTHR37958:SF1">
    <property type="entry name" value="SODIUM-POTASSIUM_PROTON ANTIPORTER CHAA"/>
    <property type="match status" value="1"/>
</dbReference>
<dbReference type="Pfam" id="PF01699">
    <property type="entry name" value="Na_Ca_ex"/>
    <property type="match status" value="2"/>
</dbReference>
<comment type="subcellular location">
    <subcellularLocation>
        <location evidence="1">Membrane</location>
        <topology evidence="1">Multi-pass membrane protein</topology>
    </subcellularLocation>
</comment>
<feature type="domain" description="Sodium/calcium exchanger membrane region" evidence="6">
    <location>
        <begin position="219"/>
        <end position="359"/>
    </location>
</feature>
<keyword evidence="4 5" id="KW-0472">Membrane</keyword>
<evidence type="ECO:0000256" key="3">
    <source>
        <dbReference type="ARBA" id="ARBA00022989"/>
    </source>
</evidence>
<feature type="transmembrane region" description="Helical" evidence="5">
    <location>
        <begin position="64"/>
        <end position="89"/>
    </location>
</feature>
<feature type="transmembrane region" description="Helical" evidence="5">
    <location>
        <begin position="7"/>
        <end position="27"/>
    </location>
</feature>
<feature type="domain" description="Sodium/calcium exchanger membrane region" evidence="6">
    <location>
        <begin position="34"/>
        <end position="187"/>
    </location>
</feature>
<feature type="transmembrane region" description="Helical" evidence="5">
    <location>
        <begin position="166"/>
        <end position="185"/>
    </location>
</feature>
<keyword evidence="3 5" id="KW-1133">Transmembrane helix</keyword>
<evidence type="ECO:0000256" key="4">
    <source>
        <dbReference type="ARBA" id="ARBA00023136"/>
    </source>
</evidence>
<evidence type="ECO:0000313" key="7">
    <source>
        <dbReference type="EMBL" id="MEA9357340.1"/>
    </source>
</evidence>
<name>A0ABU5VW99_9BACT</name>
<evidence type="ECO:0000256" key="2">
    <source>
        <dbReference type="ARBA" id="ARBA00022692"/>
    </source>
</evidence>
<evidence type="ECO:0000313" key="8">
    <source>
        <dbReference type="Proteomes" id="UP001302274"/>
    </source>
</evidence>
<proteinExistence type="predicted"/>
<feature type="transmembrane region" description="Helical" evidence="5">
    <location>
        <begin position="134"/>
        <end position="154"/>
    </location>
</feature>
<feature type="transmembrane region" description="Helical" evidence="5">
    <location>
        <begin position="101"/>
        <end position="122"/>
    </location>
</feature>
<sequence>MSKFIKNINWMAVLPYLCLISLGGIYAAGELTLTLSLVAIVFLVIAIMASVYHAEEIAHDIGEGLGALVLALSVTVIEVGLIVSLMTAGGEGSSAIARDTVFAAIMIVSNGIVGICILLGGLKYGEVEFQFRGANSLLVVLISLSVFCFILPNYTTSVVGPYYNNSQLIFISVISIILYIALVLFQTKTHAYYFLSEKEAPTGKSDHKKVISTKKVLVSFAALLFGLVSVIGLAKFIAPMIESGVANIGAPKAVVGLLIASIVLLPEAITAILAVRQNKLQTSLNLALGSGAASIALTIPVVSVYSILNKQPLMLGLDPKSMVFLFLTFIVGSLTLGNGKATALSGVIHLIIMFAFFAVTIIP</sequence>
<dbReference type="InterPro" id="IPR052946">
    <property type="entry name" value="Alkaline_pH_Ca-Antiporter"/>
</dbReference>
<organism evidence="7 8">
    <name type="scientific">Bacteriovorax antarcticus</name>
    <dbReference type="NCBI Taxonomy" id="3088717"/>
    <lineage>
        <taxon>Bacteria</taxon>
        <taxon>Pseudomonadati</taxon>
        <taxon>Bdellovibrionota</taxon>
        <taxon>Bacteriovoracia</taxon>
        <taxon>Bacteriovoracales</taxon>
        <taxon>Bacteriovoracaceae</taxon>
        <taxon>Bacteriovorax</taxon>
    </lineage>
</organism>
<keyword evidence="8" id="KW-1185">Reference proteome</keyword>
<comment type="caution">
    <text evidence="7">The sequence shown here is derived from an EMBL/GenBank/DDBJ whole genome shotgun (WGS) entry which is preliminary data.</text>
</comment>
<protein>
    <recommendedName>
        <fullName evidence="6">Sodium/calcium exchanger membrane region domain-containing protein</fullName>
    </recommendedName>
</protein>
<keyword evidence="2 5" id="KW-0812">Transmembrane</keyword>
<evidence type="ECO:0000256" key="1">
    <source>
        <dbReference type="ARBA" id="ARBA00004141"/>
    </source>
</evidence>
<dbReference type="PANTHER" id="PTHR37958">
    <property type="entry name" value="SODIUM-POTASSIUM/PROTON ANTIPORTER CHAA"/>
    <property type="match status" value="1"/>
</dbReference>
<evidence type="ECO:0000259" key="6">
    <source>
        <dbReference type="Pfam" id="PF01699"/>
    </source>
</evidence>
<dbReference type="Proteomes" id="UP001302274">
    <property type="component" value="Unassembled WGS sequence"/>
</dbReference>
<dbReference type="RefSeq" id="WP_323577311.1">
    <property type="nucleotide sequence ID" value="NZ_JAYGJQ010000002.1"/>
</dbReference>
<accession>A0ABU5VW99</accession>
<reference evidence="7 8" key="1">
    <citation type="submission" date="2023-11" db="EMBL/GenBank/DDBJ databases">
        <title>A Novel Polar Bacteriovorax (B. antarcticus) Isolated from the Biocrust in Antarctica.</title>
        <authorList>
            <person name="Mun W."/>
            <person name="Choi S.Y."/>
            <person name="Mitchell R.J."/>
        </authorList>
    </citation>
    <scope>NUCLEOTIDE SEQUENCE [LARGE SCALE GENOMIC DNA]</scope>
    <source>
        <strain evidence="7 8">PP10</strain>
    </source>
</reference>
<feature type="transmembrane region" description="Helical" evidence="5">
    <location>
        <begin position="320"/>
        <end position="336"/>
    </location>
</feature>
<evidence type="ECO:0000256" key="5">
    <source>
        <dbReference type="SAM" id="Phobius"/>
    </source>
</evidence>
<dbReference type="InterPro" id="IPR004837">
    <property type="entry name" value="NaCa_Exmemb"/>
</dbReference>
<feature type="transmembrane region" description="Helical" evidence="5">
    <location>
        <begin position="343"/>
        <end position="362"/>
    </location>
</feature>